<protein>
    <recommendedName>
        <fullName evidence="3">Protein AAR2 homolog</fullName>
    </recommendedName>
    <alternativeName>
        <fullName evidence="7">AAR2 splicing factor homolog</fullName>
    </alternativeName>
</protein>
<sequence length="384" mass="44298">MSATEMDPELAKRLFFEGATLIILNVPERTEFGIDCNTWEVGPLFRGVKMIPPGIHFVHYSSTNKHNVKETSPRSGFFLNLKQREIFLTHWDCKEEEISLSQASEEEVEKMRANLKDLDKFLGPYPYDTLKKWVSLTNHITEPVIKTLMPKNGRISAFLEVLPELPMRHTKDRAEQNLLPYDTQCKSYEEGIARLPKMIQKAGTEIQFTEIPKQKYPEGATPAEITKCSMDLSYALQSVINKYYSHQPLELLAELQFAFVCFLIGNIYDAFEHWKHLLSLLCRSEEAMETHKGLYVSLISVLYHQLNEIPADFFVDIVSKNNFLTTTLQEFFSYSCSPTADRSLRKKAEKFKAHLTKKFRWDFEADLDDCAPVVVELPEGFSLD</sequence>
<dbReference type="EMBL" id="AFYH01056693">
    <property type="status" value="NOT_ANNOTATED_CDS"/>
    <property type="molecule type" value="Genomic_DNA"/>
</dbReference>
<dbReference type="InParanoid" id="H3AT77"/>
<evidence type="ECO:0000256" key="3">
    <source>
        <dbReference type="ARBA" id="ARBA00016372"/>
    </source>
</evidence>
<dbReference type="GO" id="GO:0000244">
    <property type="term" value="P:spliceosomal tri-snRNP complex assembly"/>
    <property type="evidence" value="ECO:0007669"/>
    <property type="project" value="TreeGrafter"/>
</dbReference>
<dbReference type="RefSeq" id="XP_005994431.1">
    <property type="nucleotide sequence ID" value="XM_005994369.3"/>
</dbReference>
<dbReference type="KEGG" id="lcm:102365049"/>
<dbReference type="Gene3D" id="1.25.40.550">
    <property type="entry name" value="Aar2, C-terminal domain-like"/>
    <property type="match status" value="1"/>
</dbReference>
<dbReference type="InterPro" id="IPR038514">
    <property type="entry name" value="AAR2_C_sf"/>
</dbReference>
<dbReference type="EMBL" id="AFYH01056694">
    <property type="status" value="NOT_ANNOTATED_CDS"/>
    <property type="molecule type" value="Genomic_DNA"/>
</dbReference>
<dbReference type="FunFam" id="1.25.40.550:FF:000001">
    <property type="entry name" value="AAR2 splicing factor homolog"/>
    <property type="match status" value="1"/>
</dbReference>
<dbReference type="InterPro" id="IPR033648">
    <property type="entry name" value="AAR2_C"/>
</dbReference>
<evidence type="ECO:0000256" key="2">
    <source>
        <dbReference type="ARBA" id="ARBA00006281"/>
    </source>
</evidence>
<reference evidence="12" key="1">
    <citation type="submission" date="2011-08" db="EMBL/GenBank/DDBJ databases">
        <title>The draft genome of Latimeria chalumnae.</title>
        <authorList>
            <person name="Di Palma F."/>
            <person name="Alfoldi J."/>
            <person name="Johnson J."/>
            <person name="Berlin A."/>
            <person name="Gnerre S."/>
            <person name="Jaffe D."/>
            <person name="MacCallum I."/>
            <person name="Young S."/>
            <person name="Walker B.J."/>
            <person name="Lander E."/>
            <person name="Lindblad-Toh K."/>
        </authorList>
    </citation>
    <scope>NUCLEOTIDE SEQUENCE [LARGE SCALE GENOMIC DNA]</scope>
    <source>
        <strain evidence="12">Wild caught</strain>
    </source>
</reference>
<dbReference type="EMBL" id="AFYH01056692">
    <property type="status" value="NOT_ANNOTATED_CDS"/>
    <property type="molecule type" value="Genomic_DNA"/>
</dbReference>
<dbReference type="Bgee" id="ENSLACG00000011312">
    <property type="expression patterns" value="Expressed in post-anal tail muscle and 6 other cell types or tissues"/>
</dbReference>
<dbReference type="OMA" id="CAFSDII"/>
<dbReference type="Proteomes" id="UP000008672">
    <property type="component" value="Unassembled WGS sequence"/>
</dbReference>
<evidence type="ECO:0000259" key="10">
    <source>
        <dbReference type="Pfam" id="PF20981"/>
    </source>
</evidence>
<dbReference type="InterPro" id="IPR038516">
    <property type="entry name" value="AAR2_N_sf"/>
</dbReference>
<dbReference type="FunCoup" id="H3AT77">
    <property type="interactions" value="1612"/>
</dbReference>
<comment type="function">
    <text evidence="1">Component of the U5 snRNP complex that is required for spliceosome assembly and for pre-mRNA splicing.</text>
</comment>
<dbReference type="HOGENOM" id="CLU_036039_0_0_1"/>
<evidence type="ECO:0000313" key="11">
    <source>
        <dbReference type="Ensembl" id="ENSLACP00000012848.1"/>
    </source>
</evidence>
<dbReference type="GeneTree" id="ENSGT00390000007796"/>
<dbReference type="PANTHER" id="PTHR12689:SF4">
    <property type="entry name" value="PROTEIN AAR2 HOMOLOG"/>
    <property type="match status" value="1"/>
</dbReference>
<dbReference type="Pfam" id="PF05282">
    <property type="entry name" value="AAR2"/>
    <property type="match status" value="1"/>
</dbReference>
<evidence type="ECO:0000256" key="5">
    <source>
        <dbReference type="ARBA" id="ARBA00022728"/>
    </source>
</evidence>
<keyword evidence="6" id="KW-0508">mRNA splicing</keyword>
<comment type="subunit">
    <text evidence="8">Interacts with PRPF8 (via RNase H homology domain). Component of a U5 snRNP complex that contains PRPF8.</text>
</comment>
<evidence type="ECO:0000256" key="8">
    <source>
        <dbReference type="ARBA" id="ARBA00047009"/>
    </source>
</evidence>
<comment type="similarity">
    <text evidence="2">Belongs to the AAR2 family.</text>
</comment>
<reference evidence="11" key="3">
    <citation type="submission" date="2025-09" db="UniProtKB">
        <authorList>
            <consortium name="Ensembl"/>
        </authorList>
    </citation>
    <scope>IDENTIFICATION</scope>
</reference>
<dbReference type="InterPro" id="IPR007946">
    <property type="entry name" value="AAR2"/>
</dbReference>
<keyword evidence="4" id="KW-0507">mRNA processing</keyword>
<dbReference type="PANTHER" id="PTHR12689">
    <property type="entry name" value="A1 CISTRON SPLICING FACTOR AAR2-RELATED"/>
    <property type="match status" value="1"/>
</dbReference>
<dbReference type="Ensembl" id="ENSLACT00000012942.1">
    <property type="protein sequence ID" value="ENSLACP00000012848.1"/>
    <property type="gene ID" value="ENSLACG00000011312.1"/>
</dbReference>
<evidence type="ECO:0000256" key="6">
    <source>
        <dbReference type="ARBA" id="ARBA00023187"/>
    </source>
</evidence>
<gene>
    <name evidence="11" type="primary">AAR2</name>
</gene>
<dbReference type="eggNOG" id="KOG3937">
    <property type="taxonomic scope" value="Eukaryota"/>
</dbReference>
<name>H3AT77_LATCH</name>
<dbReference type="FunFam" id="2.60.34.20:FF:000001">
    <property type="entry name" value="protein AAR2 homolog"/>
    <property type="match status" value="1"/>
</dbReference>
<evidence type="ECO:0000259" key="9">
    <source>
        <dbReference type="Pfam" id="PF05282"/>
    </source>
</evidence>
<dbReference type="RefSeq" id="XP_005994430.1">
    <property type="nucleotide sequence ID" value="XM_005994368.3"/>
</dbReference>
<dbReference type="CDD" id="cd13777">
    <property type="entry name" value="Aar2_N"/>
    <property type="match status" value="1"/>
</dbReference>
<dbReference type="AlphaFoldDB" id="H3AT77"/>
<dbReference type="OrthoDB" id="201752at2759"/>
<dbReference type="STRING" id="7897.ENSLACP00000012848"/>
<dbReference type="RefSeq" id="XP_005994432.1">
    <property type="nucleotide sequence ID" value="XM_005994370.3"/>
</dbReference>
<dbReference type="GO" id="GO:0005681">
    <property type="term" value="C:spliceosomal complex"/>
    <property type="evidence" value="ECO:0007669"/>
    <property type="project" value="UniProtKB-KW"/>
</dbReference>
<accession>H3AT77</accession>
<dbReference type="CTD" id="25980"/>
<evidence type="ECO:0000256" key="7">
    <source>
        <dbReference type="ARBA" id="ARBA00030625"/>
    </source>
</evidence>
<dbReference type="CDD" id="cd13778">
    <property type="entry name" value="Aar2_C"/>
    <property type="match status" value="1"/>
</dbReference>
<proteinExistence type="inferred from homology"/>
<organism evidence="11 12">
    <name type="scientific">Latimeria chalumnae</name>
    <name type="common">Coelacanth</name>
    <dbReference type="NCBI Taxonomy" id="7897"/>
    <lineage>
        <taxon>Eukaryota</taxon>
        <taxon>Metazoa</taxon>
        <taxon>Chordata</taxon>
        <taxon>Craniata</taxon>
        <taxon>Vertebrata</taxon>
        <taxon>Euteleostomi</taxon>
        <taxon>Coelacanthiformes</taxon>
        <taxon>Coelacanthidae</taxon>
        <taxon>Latimeria</taxon>
    </lineage>
</organism>
<feature type="domain" description="AAR2 N-terminal" evidence="10">
    <location>
        <begin position="17"/>
        <end position="150"/>
    </location>
</feature>
<keyword evidence="12" id="KW-1185">Reference proteome</keyword>
<feature type="domain" description="AAR2 C-terminal" evidence="9">
    <location>
        <begin position="208"/>
        <end position="364"/>
    </location>
</feature>
<evidence type="ECO:0000256" key="4">
    <source>
        <dbReference type="ARBA" id="ARBA00022664"/>
    </source>
</evidence>
<dbReference type="Pfam" id="PF20981">
    <property type="entry name" value="AAR2_1st"/>
    <property type="match status" value="1"/>
</dbReference>
<dbReference type="Gene3D" id="2.60.34.20">
    <property type="match status" value="1"/>
</dbReference>
<keyword evidence="5" id="KW-0747">Spliceosome</keyword>
<dbReference type="InterPro" id="IPR033647">
    <property type="entry name" value="Aar2_N"/>
</dbReference>
<evidence type="ECO:0000256" key="1">
    <source>
        <dbReference type="ARBA" id="ARBA00003708"/>
    </source>
</evidence>
<evidence type="ECO:0000313" key="12">
    <source>
        <dbReference type="Proteomes" id="UP000008672"/>
    </source>
</evidence>
<dbReference type="GeneID" id="102365049"/>
<reference evidence="11" key="2">
    <citation type="submission" date="2025-08" db="UniProtKB">
        <authorList>
            <consortium name="Ensembl"/>
        </authorList>
    </citation>
    <scope>IDENTIFICATION</scope>
</reference>